<feature type="non-terminal residue" evidence="1">
    <location>
        <position position="1"/>
    </location>
</feature>
<dbReference type="EMBL" id="KB741119">
    <property type="protein sequence ID" value="ENN73783.1"/>
    <property type="molecule type" value="Genomic_DNA"/>
</dbReference>
<proteinExistence type="predicted"/>
<reference evidence="1 3" key="1">
    <citation type="journal article" date="2013" name="Genome Biol.">
        <title>Draft genome of the mountain pine beetle, Dendroctonus ponderosae Hopkins, a major forest pest.</title>
        <authorList>
            <person name="Keeling C.I."/>
            <person name="Yuen M.M."/>
            <person name="Liao N.Y."/>
            <person name="Docking T.R."/>
            <person name="Chan S.K."/>
            <person name="Taylor G.A."/>
            <person name="Palmquist D.L."/>
            <person name="Jackman S.D."/>
            <person name="Nguyen A."/>
            <person name="Li M."/>
            <person name="Henderson H."/>
            <person name="Janes J.K."/>
            <person name="Zhao Y."/>
            <person name="Pandoh P."/>
            <person name="Moore R."/>
            <person name="Sperling F.A."/>
            <person name="Huber D.P."/>
            <person name="Birol I."/>
            <person name="Jones S.J."/>
            <person name="Bohlmann J."/>
        </authorList>
    </citation>
    <scope>NUCLEOTIDE SEQUENCE</scope>
</reference>
<gene>
    <name evidence="2" type="ORF">D910_06271</name>
    <name evidence="1" type="ORF">YQE_09614</name>
</gene>
<dbReference type="HOGENOM" id="CLU_1653919_0_0_1"/>
<dbReference type="Proteomes" id="UP000030742">
    <property type="component" value="Unassembled WGS sequence"/>
</dbReference>
<evidence type="ECO:0000313" key="1">
    <source>
        <dbReference type="EMBL" id="ENN73783.1"/>
    </source>
</evidence>
<accession>N6T7V3</accession>
<sequence>MGRLQCYDPQNSRRSTKYCPIRQSSPLIVFLQSLGNKNEKINGLVLFAVSMPVIYERKKIAHARADRLEARNKEKVKTNILATNEVNENVDEQLNFRMNKNKGKQRRKLVRKRILFSIRMKQRGLLFYFVHLTQIMFLRKLPSVSNYQKFQEKTHYYYSQ</sequence>
<name>N6T7V3_DENPD</name>
<protein>
    <submittedName>
        <fullName evidence="1">Uncharacterized protein</fullName>
    </submittedName>
</protein>
<evidence type="ECO:0000313" key="2">
    <source>
        <dbReference type="EMBL" id="ERL88890.1"/>
    </source>
</evidence>
<organism evidence="1">
    <name type="scientific">Dendroctonus ponderosae</name>
    <name type="common">Mountain pine beetle</name>
    <dbReference type="NCBI Taxonomy" id="77166"/>
    <lineage>
        <taxon>Eukaryota</taxon>
        <taxon>Metazoa</taxon>
        <taxon>Ecdysozoa</taxon>
        <taxon>Arthropoda</taxon>
        <taxon>Hexapoda</taxon>
        <taxon>Insecta</taxon>
        <taxon>Pterygota</taxon>
        <taxon>Neoptera</taxon>
        <taxon>Endopterygota</taxon>
        <taxon>Coleoptera</taxon>
        <taxon>Polyphaga</taxon>
        <taxon>Cucujiformia</taxon>
        <taxon>Curculionidae</taxon>
        <taxon>Scolytinae</taxon>
        <taxon>Dendroctonus</taxon>
    </lineage>
</organism>
<dbReference type="EMBL" id="KB632109">
    <property type="protein sequence ID" value="ERL88890.1"/>
    <property type="molecule type" value="Genomic_DNA"/>
</dbReference>
<evidence type="ECO:0000313" key="3">
    <source>
        <dbReference type="Proteomes" id="UP000030742"/>
    </source>
</evidence>
<dbReference type="AlphaFoldDB" id="N6T7V3"/>